<accession>A0A1G2HZ25</accession>
<evidence type="ECO:0000259" key="1">
    <source>
        <dbReference type="Pfam" id="PF20803"/>
    </source>
</evidence>
<dbReference type="Gene3D" id="3.30.70.2650">
    <property type="match status" value="1"/>
</dbReference>
<reference evidence="2 3" key="1">
    <citation type="journal article" date="2016" name="Nat. Commun.">
        <title>Thousands of microbial genomes shed light on interconnected biogeochemical processes in an aquifer system.</title>
        <authorList>
            <person name="Anantharaman K."/>
            <person name="Brown C.T."/>
            <person name="Hug L.A."/>
            <person name="Sharon I."/>
            <person name="Castelle C.J."/>
            <person name="Probst A.J."/>
            <person name="Thomas B.C."/>
            <person name="Singh A."/>
            <person name="Wilkins M.J."/>
            <person name="Karaoz U."/>
            <person name="Brodie E.L."/>
            <person name="Williams K.H."/>
            <person name="Hubbard S.S."/>
            <person name="Banfield J.F."/>
        </authorList>
    </citation>
    <scope>NUCLEOTIDE SEQUENCE [LARGE SCALE GENOMIC DNA]</scope>
</reference>
<dbReference type="STRING" id="1802205.A3C58_01505"/>
<evidence type="ECO:0000313" key="2">
    <source>
        <dbReference type="EMBL" id="OGZ67058.1"/>
    </source>
</evidence>
<evidence type="ECO:0000313" key="3">
    <source>
        <dbReference type="Proteomes" id="UP000178380"/>
    </source>
</evidence>
<comment type="caution">
    <text evidence="2">The sequence shown here is derived from an EMBL/GenBank/DDBJ whole genome shotgun (WGS) entry which is preliminary data.</text>
</comment>
<feature type="domain" description="Transcriptional repressor PaaX-like central Cas2-like" evidence="1">
    <location>
        <begin position="103"/>
        <end position="171"/>
    </location>
</feature>
<name>A0A1G2HZ25_9BACT</name>
<dbReference type="Proteomes" id="UP000178380">
    <property type="component" value="Unassembled WGS sequence"/>
</dbReference>
<dbReference type="Pfam" id="PF20803">
    <property type="entry name" value="PaaX_M"/>
    <property type="match status" value="1"/>
</dbReference>
<protein>
    <recommendedName>
        <fullName evidence="1">Transcriptional repressor PaaX-like central Cas2-like domain-containing protein</fullName>
    </recommendedName>
</protein>
<sequence>MKLSVTDKFLWDVYKFLDKAGDVFEFVTRQPTMHNYLPGIKNPIFEKYRKDKNKESFSKLIYYLKRKNYIKIKNLEGKNAIILTKEGLGKALKTSFIAEGKKKRKDGKWTMLIFDVPEKYRKSRNLLRSILYNLGYKIFQQSVWVTPYDVSEKTEKLLQMHNLDEFVKIFLIEEI</sequence>
<dbReference type="AlphaFoldDB" id="A0A1G2HZ25"/>
<proteinExistence type="predicted"/>
<gene>
    <name evidence="2" type="ORF">A3C58_01505</name>
</gene>
<dbReference type="EMBL" id="MHOR01000017">
    <property type="protein sequence ID" value="OGZ67058.1"/>
    <property type="molecule type" value="Genomic_DNA"/>
</dbReference>
<organism evidence="2 3">
    <name type="scientific">Candidatus Staskawiczbacteria bacterium RIFCSPHIGHO2_02_FULL_34_10</name>
    <dbReference type="NCBI Taxonomy" id="1802205"/>
    <lineage>
        <taxon>Bacteria</taxon>
        <taxon>Candidatus Staskawicziibacteriota</taxon>
    </lineage>
</organism>
<dbReference type="InterPro" id="IPR048846">
    <property type="entry name" value="PaaX-like_central"/>
</dbReference>